<organism evidence="2 3">
    <name type="scientific">Actinomycetospora succinea</name>
    <dbReference type="NCBI Taxonomy" id="663603"/>
    <lineage>
        <taxon>Bacteria</taxon>
        <taxon>Bacillati</taxon>
        <taxon>Actinomycetota</taxon>
        <taxon>Actinomycetes</taxon>
        <taxon>Pseudonocardiales</taxon>
        <taxon>Pseudonocardiaceae</taxon>
        <taxon>Actinomycetospora</taxon>
    </lineage>
</organism>
<dbReference type="AlphaFoldDB" id="A0A4R6VIL4"/>
<evidence type="ECO:0000256" key="1">
    <source>
        <dbReference type="SAM" id="MobiDB-lite"/>
    </source>
</evidence>
<gene>
    <name evidence="2" type="ORF">EV188_103713</name>
</gene>
<evidence type="ECO:0000313" key="2">
    <source>
        <dbReference type="EMBL" id="TDQ61206.1"/>
    </source>
</evidence>
<dbReference type="Proteomes" id="UP000295705">
    <property type="component" value="Unassembled WGS sequence"/>
</dbReference>
<proteinExistence type="predicted"/>
<comment type="caution">
    <text evidence="2">The sequence shown here is derived from an EMBL/GenBank/DDBJ whole genome shotgun (WGS) entry which is preliminary data.</text>
</comment>
<reference evidence="2 3" key="1">
    <citation type="submission" date="2019-03" db="EMBL/GenBank/DDBJ databases">
        <title>Genomic Encyclopedia of Type Strains, Phase IV (KMG-IV): sequencing the most valuable type-strain genomes for metagenomic binning, comparative biology and taxonomic classification.</title>
        <authorList>
            <person name="Goeker M."/>
        </authorList>
    </citation>
    <scope>NUCLEOTIDE SEQUENCE [LARGE SCALE GENOMIC DNA]</scope>
    <source>
        <strain evidence="2 3">DSM 45775</strain>
    </source>
</reference>
<name>A0A4R6VIL4_9PSEU</name>
<accession>A0A4R6VIL4</accession>
<evidence type="ECO:0000313" key="3">
    <source>
        <dbReference type="Proteomes" id="UP000295705"/>
    </source>
</evidence>
<feature type="region of interest" description="Disordered" evidence="1">
    <location>
        <begin position="76"/>
        <end position="101"/>
    </location>
</feature>
<keyword evidence="3" id="KW-1185">Reference proteome</keyword>
<protein>
    <submittedName>
        <fullName evidence="2">Uncharacterized protein</fullName>
    </submittedName>
</protein>
<sequence length="150" mass="16987">MESAHPPLTEDDGAAKVLLRGLYDAVSLAEVRFLVSLAEPDDIPYLKREPVGLREASLRAIAHLVDNGLMELGDLEALPSTDSRSDDEQRRRPPPVRFRPWPLDNQKALERVRREWWDPERELDPGNICWLQNTPSGDQVAERIEAARGT</sequence>
<dbReference type="EMBL" id="SNYO01000003">
    <property type="protein sequence ID" value="TDQ61206.1"/>
    <property type="molecule type" value="Genomic_DNA"/>
</dbReference>